<evidence type="ECO:0000256" key="3">
    <source>
        <dbReference type="ARBA" id="ARBA00022475"/>
    </source>
</evidence>
<keyword evidence="5 9" id="KW-0653">Protein transport</keyword>
<feature type="transmembrane region" description="Helical" evidence="9">
    <location>
        <begin position="40"/>
        <end position="58"/>
    </location>
</feature>
<evidence type="ECO:0000256" key="2">
    <source>
        <dbReference type="ARBA" id="ARBA00022448"/>
    </source>
</evidence>
<reference evidence="10 11" key="1">
    <citation type="submission" date="2016-10" db="EMBL/GenBank/DDBJ databases">
        <authorList>
            <person name="de Groot N.N."/>
        </authorList>
    </citation>
    <scope>NUCLEOTIDE SEQUENCE [LARGE SCALE GENOMIC DNA]</scope>
    <source>
        <strain evidence="10">MBHS1</strain>
    </source>
</reference>
<sequence>MSTKAEAAVNKSDLLKWAVAWLLLVAGLAGFYYFSDSSTLLRVLGLLLTAGVFVAIALTTDKGQSIWSFAKDSRTEVRKVVWPSRQETLQTTLIVIVVVIIMALLIWLVDSLLLWIVRALTGS</sequence>
<dbReference type="NCBIfam" id="NF004371">
    <property type="entry name" value="PRK05740.1-1"/>
    <property type="match status" value="1"/>
</dbReference>
<keyword evidence="11" id="KW-1185">Reference proteome</keyword>
<feature type="transmembrane region" description="Helical" evidence="9">
    <location>
        <begin position="14"/>
        <end position="34"/>
    </location>
</feature>
<dbReference type="EMBL" id="FMSV02000548">
    <property type="protein sequence ID" value="SEH08361.1"/>
    <property type="molecule type" value="Genomic_DNA"/>
</dbReference>
<evidence type="ECO:0000256" key="8">
    <source>
        <dbReference type="ARBA" id="ARBA00023136"/>
    </source>
</evidence>
<dbReference type="GO" id="GO:0009306">
    <property type="term" value="P:protein secretion"/>
    <property type="evidence" value="ECO:0007669"/>
    <property type="project" value="UniProtKB-UniRule"/>
</dbReference>
<proteinExistence type="inferred from homology"/>
<dbReference type="OrthoDB" id="9806365at2"/>
<protein>
    <recommendedName>
        <fullName evidence="9">Protein translocase subunit SecE</fullName>
    </recommendedName>
</protein>
<comment type="subunit">
    <text evidence="9">Component of the Sec protein translocase complex. Heterotrimer consisting of SecY, SecE and SecG subunits. The heterotrimers can form oligomers, although 1 heterotrimer is thought to be able to translocate proteins. Interacts with the ribosome. Interacts with SecDF, and other proteins may be involved. Interacts with SecA.</text>
</comment>
<evidence type="ECO:0000256" key="7">
    <source>
        <dbReference type="ARBA" id="ARBA00023010"/>
    </source>
</evidence>
<comment type="similarity">
    <text evidence="9">Belongs to the SecE/SEC61-gamma family.</text>
</comment>
<organism evidence="10 11">
    <name type="scientific">Candidatus Venteria ishoeyi</name>
    <dbReference type="NCBI Taxonomy" id="1899563"/>
    <lineage>
        <taxon>Bacteria</taxon>
        <taxon>Pseudomonadati</taxon>
        <taxon>Pseudomonadota</taxon>
        <taxon>Gammaproteobacteria</taxon>
        <taxon>Thiotrichales</taxon>
        <taxon>Thiotrichaceae</taxon>
        <taxon>Venteria</taxon>
    </lineage>
</organism>
<dbReference type="PANTHER" id="PTHR33910:SF1">
    <property type="entry name" value="PROTEIN TRANSLOCASE SUBUNIT SECE"/>
    <property type="match status" value="1"/>
</dbReference>
<keyword evidence="2 9" id="KW-0813">Transport</keyword>
<evidence type="ECO:0000256" key="6">
    <source>
        <dbReference type="ARBA" id="ARBA00022989"/>
    </source>
</evidence>
<dbReference type="GO" id="GO:0006605">
    <property type="term" value="P:protein targeting"/>
    <property type="evidence" value="ECO:0007669"/>
    <property type="project" value="UniProtKB-UniRule"/>
</dbReference>
<keyword evidence="7 9" id="KW-0811">Translocation</keyword>
<dbReference type="Proteomes" id="UP000236724">
    <property type="component" value="Unassembled WGS sequence"/>
</dbReference>
<dbReference type="GO" id="GO:0008320">
    <property type="term" value="F:protein transmembrane transporter activity"/>
    <property type="evidence" value="ECO:0007669"/>
    <property type="project" value="UniProtKB-UniRule"/>
</dbReference>
<comment type="function">
    <text evidence="9">Essential subunit of the Sec protein translocation channel SecYEG. Clamps together the 2 halves of SecY. May contact the channel plug during translocation.</text>
</comment>
<dbReference type="InterPro" id="IPR038379">
    <property type="entry name" value="SecE_sf"/>
</dbReference>
<evidence type="ECO:0000256" key="1">
    <source>
        <dbReference type="ARBA" id="ARBA00004370"/>
    </source>
</evidence>
<dbReference type="Gene3D" id="1.20.5.1030">
    <property type="entry name" value="Preprotein translocase secy subunit"/>
    <property type="match status" value="1"/>
</dbReference>
<dbReference type="NCBIfam" id="TIGR00964">
    <property type="entry name" value="secE_bact"/>
    <property type="match status" value="1"/>
</dbReference>
<evidence type="ECO:0000256" key="9">
    <source>
        <dbReference type="HAMAP-Rule" id="MF_00422"/>
    </source>
</evidence>
<evidence type="ECO:0000256" key="5">
    <source>
        <dbReference type="ARBA" id="ARBA00022927"/>
    </source>
</evidence>
<comment type="caution">
    <text evidence="9">Lacks conserved residue(s) required for the propagation of feature annotation.</text>
</comment>
<dbReference type="HAMAP" id="MF_00422">
    <property type="entry name" value="SecE"/>
    <property type="match status" value="1"/>
</dbReference>
<keyword evidence="6 9" id="KW-1133">Transmembrane helix</keyword>
<dbReference type="GO" id="GO:0065002">
    <property type="term" value="P:intracellular protein transmembrane transport"/>
    <property type="evidence" value="ECO:0007669"/>
    <property type="project" value="UniProtKB-UniRule"/>
</dbReference>
<dbReference type="AlphaFoldDB" id="A0A1H6FG24"/>
<dbReference type="PROSITE" id="PS01067">
    <property type="entry name" value="SECE_SEC61G"/>
    <property type="match status" value="1"/>
</dbReference>
<keyword evidence="4 9" id="KW-0812">Transmembrane</keyword>
<keyword evidence="3 9" id="KW-1003">Cell membrane</keyword>
<dbReference type="Pfam" id="PF00584">
    <property type="entry name" value="SecE"/>
    <property type="match status" value="1"/>
</dbReference>
<comment type="subcellular location">
    <subcellularLocation>
        <location evidence="1">Membrane</location>
    </subcellularLocation>
</comment>
<dbReference type="RefSeq" id="WP_103921935.1">
    <property type="nucleotide sequence ID" value="NZ_FMSV02000548.1"/>
</dbReference>
<evidence type="ECO:0000313" key="10">
    <source>
        <dbReference type="EMBL" id="SEH08361.1"/>
    </source>
</evidence>
<dbReference type="GO" id="GO:0005886">
    <property type="term" value="C:plasma membrane"/>
    <property type="evidence" value="ECO:0007669"/>
    <property type="project" value="UniProtKB-UniRule"/>
</dbReference>
<name>A0A1H6FG24_9GAMM</name>
<accession>A0A1H6FG24</accession>
<dbReference type="GO" id="GO:0043952">
    <property type="term" value="P:protein transport by the Sec complex"/>
    <property type="evidence" value="ECO:0007669"/>
    <property type="project" value="UniProtKB-UniRule"/>
</dbReference>
<evidence type="ECO:0000256" key="4">
    <source>
        <dbReference type="ARBA" id="ARBA00022692"/>
    </source>
</evidence>
<feature type="transmembrane region" description="Helical" evidence="9">
    <location>
        <begin position="93"/>
        <end position="117"/>
    </location>
</feature>
<dbReference type="PRINTS" id="PR01650">
    <property type="entry name" value="SECETRNLCASE"/>
</dbReference>
<keyword evidence="8 9" id="KW-0472">Membrane</keyword>
<evidence type="ECO:0000313" key="11">
    <source>
        <dbReference type="Proteomes" id="UP000236724"/>
    </source>
</evidence>
<gene>
    <name evidence="9" type="primary">secE</name>
    <name evidence="10" type="ORF">MBHS_04253</name>
</gene>
<dbReference type="PANTHER" id="PTHR33910">
    <property type="entry name" value="PROTEIN TRANSLOCASE SUBUNIT SECE"/>
    <property type="match status" value="1"/>
</dbReference>
<dbReference type="InterPro" id="IPR001901">
    <property type="entry name" value="Translocase_SecE/Sec61-g"/>
</dbReference>
<dbReference type="InterPro" id="IPR005807">
    <property type="entry name" value="SecE_bac"/>
</dbReference>